<proteinExistence type="predicted"/>
<reference evidence="1" key="1">
    <citation type="submission" date="2023-04" db="EMBL/GenBank/DDBJ databases">
        <title>A chromosome-level genome assembly of the parasitoid wasp Eretmocerus hayati.</title>
        <authorList>
            <person name="Zhong Y."/>
            <person name="Liu S."/>
            <person name="Liu Y."/>
        </authorList>
    </citation>
    <scope>NUCLEOTIDE SEQUENCE</scope>
    <source>
        <strain evidence="1">ZJU_SS_LIU_2023</strain>
    </source>
</reference>
<sequence>MVLDLVYRDEDYSAAVACIWINQTKTTFKYPPTSIRNKAKTWNDPSQPEESWEEYKYTRLEGPYNTTTEEESQTEDHDDGEDSIDEENNPKRAKTAKTDHSKTDECNKEAFSEQRNDEVVSPTMNNLEAITEKDFAALRDEQIDIFKKTKQVAPQEKRKMDKRGIKLPREKKQESESEGDVDDEDSEDGENNAKRAKTAKTDHKKSGKYNKKALSGQRVNEVVSPTLGNPGAITKKDFAALRDGQIAMFKKMEEVAA</sequence>
<organism evidence="1 2">
    <name type="scientific">Eretmocerus hayati</name>
    <dbReference type="NCBI Taxonomy" id="131215"/>
    <lineage>
        <taxon>Eukaryota</taxon>
        <taxon>Metazoa</taxon>
        <taxon>Ecdysozoa</taxon>
        <taxon>Arthropoda</taxon>
        <taxon>Hexapoda</taxon>
        <taxon>Insecta</taxon>
        <taxon>Pterygota</taxon>
        <taxon>Neoptera</taxon>
        <taxon>Endopterygota</taxon>
        <taxon>Hymenoptera</taxon>
        <taxon>Apocrita</taxon>
        <taxon>Proctotrupomorpha</taxon>
        <taxon>Chalcidoidea</taxon>
        <taxon>Aphelinidae</taxon>
        <taxon>Aphelininae</taxon>
        <taxon>Eretmocerus</taxon>
    </lineage>
</organism>
<dbReference type="Proteomes" id="UP001239111">
    <property type="component" value="Chromosome 3"/>
</dbReference>
<dbReference type="EMBL" id="CM056743">
    <property type="protein sequence ID" value="KAJ8671707.1"/>
    <property type="molecule type" value="Genomic_DNA"/>
</dbReference>
<comment type="caution">
    <text evidence="1">The sequence shown here is derived from an EMBL/GenBank/DDBJ whole genome shotgun (WGS) entry which is preliminary data.</text>
</comment>
<evidence type="ECO:0000313" key="2">
    <source>
        <dbReference type="Proteomes" id="UP001239111"/>
    </source>
</evidence>
<accession>A0ACC2NKS7</accession>
<name>A0ACC2NKS7_9HYME</name>
<evidence type="ECO:0000313" key="1">
    <source>
        <dbReference type="EMBL" id="KAJ8671707.1"/>
    </source>
</evidence>
<keyword evidence="2" id="KW-1185">Reference proteome</keyword>
<gene>
    <name evidence="1" type="ORF">QAD02_002966</name>
</gene>
<protein>
    <submittedName>
        <fullName evidence="1">Uncharacterized protein</fullName>
    </submittedName>
</protein>